<feature type="repeat" description="WD" evidence="4">
    <location>
        <begin position="177"/>
        <end position="221"/>
    </location>
</feature>
<evidence type="ECO:0000256" key="2">
    <source>
        <dbReference type="ARBA" id="ARBA00022574"/>
    </source>
</evidence>
<dbReference type="PANTHER" id="PTHR18763:SF0">
    <property type="entry name" value="WD REPEAT-CONTAINING PROTEIN 18"/>
    <property type="match status" value="1"/>
</dbReference>
<dbReference type="GO" id="GO:0006364">
    <property type="term" value="P:rRNA processing"/>
    <property type="evidence" value="ECO:0007669"/>
    <property type="project" value="TreeGrafter"/>
</dbReference>
<dbReference type="OrthoDB" id="756370at2759"/>
<dbReference type="OMA" id="YNWWSSA"/>
<dbReference type="InterPro" id="IPR045227">
    <property type="entry name" value="WDR18/Ipi3/RID3"/>
</dbReference>
<reference evidence="5 6" key="1">
    <citation type="journal article" date="2015" name="Genome Biol. Evol.">
        <title>Phylogenomic analyses indicate that early fungi evolved digesting cell walls of algal ancestors of land plants.</title>
        <authorList>
            <person name="Chang Y."/>
            <person name="Wang S."/>
            <person name="Sekimoto S."/>
            <person name="Aerts A.L."/>
            <person name="Choi C."/>
            <person name="Clum A."/>
            <person name="LaButti K.M."/>
            <person name="Lindquist E.A."/>
            <person name="Yee Ngan C."/>
            <person name="Ohm R.A."/>
            <person name="Salamov A.A."/>
            <person name="Grigoriev I.V."/>
            <person name="Spatafora J.W."/>
            <person name="Berbee M.L."/>
        </authorList>
    </citation>
    <scope>NUCLEOTIDE SEQUENCE [LARGE SCALE GENOMIC DNA]</scope>
    <source>
        <strain evidence="5 6">NRRL 28638</strain>
    </source>
</reference>
<feature type="repeat" description="WD" evidence="4">
    <location>
        <begin position="126"/>
        <end position="167"/>
    </location>
</feature>
<keyword evidence="3" id="KW-0677">Repeat</keyword>
<dbReference type="AlphaFoldDB" id="A0A137NX02"/>
<keyword evidence="6" id="KW-1185">Reference proteome</keyword>
<keyword evidence="2 4" id="KW-0853">WD repeat</keyword>
<evidence type="ECO:0000313" key="5">
    <source>
        <dbReference type="EMBL" id="KXN67370.1"/>
    </source>
</evidence>
<dbReference type="GO" id="GO:0120330">
    <property type="term" value="C:rixosome complex"/>
    <property type="evidence" value="ECO:0007669"/>
    <property type="project" value="TreeGrafter"/>
</dbReference>
<dbReference type="PROSITE" id="PS00678">
    <property type="entry name" value="WD_REPEATS_1"/>
    <property type="match status" value="1"/>
</dbReference>
<dbReference type="PROSITE" id="PS50294">
    <property type="entry name" value="WD_REPEATS_REGION"/>
    <property type="match status" value="2"/>
</dbReference>
<protein>
    <submittedName>
        <fullName evidence="5">WD40 repeat-like protein</fullName>
    </submittedName>
</protein>
<evidence type="ECO:0000313" key="6">
    <source>
        <dbReference type="Proteomes" id="UP000070444"/>
    </source>
</evidence>
<dbReference type="SMART" id="SM00320">
    <property type="entry name" value="WD40"/>
    <property type="match status" value="5"/>
</dbReference>
<gene>
    <name evidence="5" type="ORF">CONCODRAFT_87001</name>
</gene>
<sequence length="464" mass="51953">MDSLTAPIEQVALVTSQKDGMIAVLDFKTNTHLLSMKQNQCNKNCVSLIPQTHLPSINWGLMSCAFDKPLGMTYGWEKELPLIKFTLPEKITCLEVSPSGKYCAGGADSGKIYIWEIITGRLMNAVEAHYKAVHVIRFSRDEQLLVSGSLDSIIHIWNLNQFQPSSLSSEITPKLTLSDHTLAITDVRIGMGSSKQCYVYSSSLDHTVKIWKLNQGKLVGTLIFPSPVNCLSVDGLERKLSVGCQNNSIYSIELYKPCQGQSLLGFDSIFNEADLISVASMDPTLFSVLLGHESSVVDINYNWSSSQLISADQSGYLMVWDVDSKQRTNSYSIFKGGITNLKVFTLPPNLTNLNQLKSVHHPVVSLQRMIISDPNDKANTHLTILPKKVNFELFPPSKRTHINHFPNEYDDIEIESKDDEVVRKLNEQVAHKQDTILKLDELLKSLEKANSNQYKSELSKFIDN</sequence>
<proteinExistence type="inferred from homology"/>
<accession>A0A137NX02</accession>
<dbReference type="PANTHER" id="PTHR18763">
    <property type="entry name" value="WD-REPEAT PROTEIN 18"/>
    <property type="match status" value="1"/>
</dbReference>
<dbReference type="Proteomes" id="UP000070444">
    <property type="component" value="Unassembled WGS sequence"/>
</dbReference>
<dbReference type="InterPro" id="IPR020472">
    <property type="entry name" value="WD40_PAC1"/>
</dbReference>
<dbReference type="STRING" id="796925.A0A137NX02"/>
<feature type="repeat" description="WD" evidence="4">
    <location>
        <begin position="289"/>
        <end position="330"/>
    </location>
</feature>
<organism evidence="5 6">
    <name type="scientific">Conidiobolus coronatus (strain ATCC 28846 / CBS 209.66 / NRRL 28638)</name>
    <name type="common">Delacroixia coronata</name>
    <dbReference type="NCBI Taxonomy" id="796925"/>
    <lineage>
        <taxon>Eukaryota</taxon>
        <taxon>Fungi</taxon>
        <taxon>Fungi incertae sedis</taxon>
        <taxon>Zoopagomycota</taxon>
        <taxon>Entomophthoromycotina</taxon>
        <taxon>Entomophthoromycetes</taxon>
        <taxon>Entomophthorales</taxon>
        <taxon>Ancylistaceae</taxon>
        <taxon>Conidiobolus</taxon>
    </lineage>
</organism>
<dbReference type="Gene3D" id="2.130.10.10">
    <property type="entry name" value="YVTN repeat-like/Quinoprotein amine dehydrogenase"/>
    <property type="match status" value="2"/>
</dbReference>
<comment type="similarity">
    <text evidence="1">Belongs to the WD repeat IPI3/WDR18 family.</text>
</comment>
<dbReference type="GO" id="GO:0006261">
    <property type="term" value="P:DNA-templated DNA replication"/>
    <property type="evidence" value="ECO:0007669"/>
    <property type="project" value="TreeGrafter"/>
</dbReference>
<dbReference type="PROSITE" id="PS50082">
    <property type="entry name" value="WD_REPEATS_2"/>
    <property type="match status" value="3"/>
</dbReference>
<dbReference type="EMBL" id="KQ964641">
    <property type="protein sequence ID" value="KXN67370.1"/>
    <property type="molecule type" value="Genomic_DNA"/>
</dbReference>
<dbReference type="GO" id="GO:0005656">
    <property type="term" value="C:nuclear pre-replicative complex"/>
    <property type="evidence" value="ECO:0007669"/>
    <property type="project" value="TreeGrafter"/>
</dbReference>
<dbReference type="InterPro" id="IPR019775">
    <property type="entry name" value="WD40_repeat_CS"/>
</dbReference>
<dbReference type="Pfam" id="PF00400">
    <property type="entry name" value="WD40"/>
    <property type="match status" value="4"/>
</dbReference>
<dbReference type="InterPro" id="IPR015943">
    <property type="entry name" value="WD40/YVTN_repeat-like_dom_sf"/>
</dbReference>
<evidence type="ECO:0000256" key="3">
    <source>
        <dbReference type="ARBA" id="ARBA00022737"/>
    </source>
</evidence>
<dbReference type="InterPro" id="IPR001680">
    <property type="entry name" value="WD40_rpt"/>
</dbReference>
<evidence type="ECO:0000256" key="4">
    <source>
        <dbReference type="PROSITE-ProRule" id="PRU00221"/>
    </source>
</evidence>
<name>A0A137NX02_CONC2</name>
<dbReference type="PRINTS" id="PR00320">
    <property type="entry name" value="GPROTEINBRPT"/>
</dbReference>
<evidence type="ECO:0000256" key="1">
    <source>
        <dbReference type="ARBA" id="ARBA00010143"/>
    </source>
</evidence>
<dbReference type="InterPro" id="IPR036322">
    <property type="entry name" value="WD40_repeat_dom_sf"/>
</dbReference>
<dbReference type="SUPFAM" id="SSF50978">
    <property type="entry name" value="WD40 repeat-like"/>
    <property type="match status" value="1"/>
</dbReference>